<feature type="region of interest" description="Disordered" evidence="1">
    <location>
        <begin position="51"/>
        <end position="92"/>
    </location>
</feature>
<dbReference type="Pfam" id="PF14383">
    <property type="entry name" value="VARLMGL"/>
    <property type="match status" value="1"/>
</dbReference>
<feature type="domain" description="DUF4378" evidence="2">
    <location>
        <begin position="694"/>
        <end position="856"/>
    </location>
</feature>
<sequence length="869" mass="96967">MNEAAGKTGSCLAIAEKRPHRPGGCVGIFFQLFDWNRRLAKKKLFSRKLLPPARGKQTTKKYGGDDKMPKTKPRLIADENSGGFPNVKKNGNRCDVTEQKHEMRAAGLVARLMGLESMPAVHRDKHKKASNSATCEVKKENFVDAQCGSDVEVLKLDKGSSKVESRPQKLQKTGQFERRAVTRFGAEALHIRNVLSRSRKHQHPKLASPVKSPRISSSRNVSRASRLIDAATRILEPGLQATNRAKCALTYSGSIHYLLLKQQQNEVKYDVAAGKSLMGQASCKNCGNLLDVVDSRPTVEEQRFVCSSSAAYAATTYLQELVRIKPRPLISSPEQERNETYQQNQHCRSPKDETHSIASRQRTETRNEMSVCRNRIPPRAKLNDLQSRRASSAANAIVAKDFVAMNRSLGGRTRPRVSTKADNYMVDTERKVCSRRDDSLPQLRPPVRKRRTASSNAQLESNGLVSSTSMRHRNIKCDLMIRKELEPDGNKNNNVISLNHASIKTRSASQERNDVKTFSQRKIPLDGDTLGALLEQKLKELTSQEEDELAIGGSAPKRSTAMILQELISALVEQQPLSPVGHMSNAESAFQVALLSSTCDHLSPGSVLEASFSNESCFSSSVDDNSGRRLFYDSVDYSCDQLQPIETDAELQDSATSGNEGRMGSIMVTDLLNHLSVILQSINLADGGLTGARLTYVREVILNAELLFGSAALQNSDRMKSSFIGPFLLNELETLAGTMWTNFNCLSGFEESKEGSEVRRFLFDSVIECLDSKYSRYCNSGYKAWRRVPSCMKAEILIEEVGKEIRRWTDMAGMIPDEIIEWEMSHALGKWTDFEIETFETGADIDWDILQVLVDEIVIDFWNCRINSL</sequence>
<dbReference type="eggNOG" id="ENOG502QQ6N">
    <property type="taxonomic scope" value="Eukaryota"/>
</dbReference>
<dbReference type="InParanoid" id="B9SZ87"/>
<dbReference type="InterPro" id="IPR025486">
    <property type="entry name" value="DUF4378"/>
</dbReference>
<dbReference type="FunCoup" id="B9SZ87">
    <property type="interactions" value="357"/>
</dbReference>
<evidence type="ECO:0000313" key="4">
    <source>
        <dbReference type="EMBL" id="EEF31078.1"/>
    </source>
</evidence>
<feature type="domain" description="DUF3741" evidence="3">
    <location>
        <begin position="97"/>
        <end position="123"/>
    </location>
</feature>
<protein>
    <recommendedName>
        <fullName evidence="6">DUF4378 domain-containing protein</fullName>
    </recommendedName>
</protein>
<evidence type="ECO:0000259" key="2">
    <source>
        <dbReference type="Pfam" id="PF14309"/>
    </source>
</evidence>
<dbReference type="PANTHER" id="PTHR21726:SF61">
    <property type="entry name" value="DNAA INITIATOR-ASSOCIATING PROTEIN"/>
    <property type="match status" value="1"/>
</dbReference>
<feature type="region of interest" description="Disordered" evidence="1">
    <location>
        <begin position="197"/>
        <end position="221"/>
    </location>
</feature>
<name>B9SZ87_RICCO</name>
<keyword evidence="5" id="KW-1185">Reference proteome</keyword>
<dbReference type="PANTHER" id="PTHR21726">
    <property type="entry name" value="PHOSPHATIDYLINOSITOL N-ACETYLGLUCOSAMINYLTRANSFERASE SUBUNIT P DOWN SYNDROME CRITICAL REGION PROTEIN 5 -RELATED"/>
    <property type="match status" value="1"/>
</dbReference>
<accession>B9SZ87</accession>
<feature type="compositionally biased region" description="Basic and acidic residues" evidence="1">
    <location>
        <begin position="349"/>
        <end position="367"/>
    </location>
</feature>
<dbReference type="Proteomes" id="UP000008311">
    <property type="component" value="Unassembled WGS sequence"/>
</dbReference>
<gene>
    <name evidence="4" type="ORF">RCOM_1055530</name>
</gene>
<dbReference type="Pfam" id="PF14309">
    <property type="entry name" value="DUF4378"/>
    <property type="match status" value="1"/>
</dbReference>
<organism evidence="4 5">
    <name type="scientific">Ricinus communis</name>
    <name type="common">Castor bean</name>
    <dbReference type="NCBI Taxonomy" id="3988"/>
    <lineage>
        <taxon>Eukaryota</taxon>
        <taxon>Viridiplantae</taxon>
        <taxon>Streptophyta</taxon>
        <taxon>Embryophyta</taxon>
        <taxon>Tracheophyta</taxon>
        <taxon>Spermatophyta</taxon>
        <taxon>Magnoliopsida</taxon>
        <taxon>eudicotyledons</taxon>
        <taxon>Gunneridae</taxon>
        <taxon>Pentapetalae</taxon>
        <taxon>rosids</taxon>
        <taxon>fabids</taxon>
        <taxon>Malpighiales</taxon>
        <taxon>Euphorbiaceae</taxon>
        <taxon>Acalyphoideae</taxon>
        <taxon>Acalypheae</taxon>
        <taxon>Ricinus</taxon>
    </lineage>
</organism>
<feature type="region of interest" description="Disordered" evidence="1">
    <location>
        <begin position="432"/>
        <end position="459"/>
    </location>
</feature>
<dbReference type="EMBL" id="EQ974267">
    <property type="protein sequence ID" value="EEF31078.1"/>
    <property type="molecule type" value="Genomic_DNA"/>
</dbReference>
<feature type="region of interest" description="Disordered" evidence="1">
    <location>
        <begin position="332"/>
        <end position="370"/>
    </location>
</feature>
<evidence type="ECO:0008006" key="6">
    <source>
        <dbReference type="Google" id="ProtNLM"/>
    </source>
</evidence>
<evidence type="ECO:0000256" key="1">
    <source>
        <dbReference type="SAM" id="MobiDB-lite"/>
    </source>
</evidence>
<dbReference type="AlphaFoldDB" id="B9SZ87"/>
<evidence type="ECO:0000259" key="3">
    <source>
        <dbReference type="Pfam" id="PF14383"/>
    </source>
</evidence>
<dbReference type="InterPro" id="IPR032795">
    <property type="entry name" value="DUF3741-assoc"/>
</dbReference>
<evidence type="ECO:0000313" key="5">
    <source>
        <dbReference type="Proteomes" id="UP000008311"/>
    </source>
</evidence>
<proteinExistence type="predicted"/>
<dbReference type="STRING" id="3988.B9SZ87"/>
<reference evidence="5" key="1">
    <citation type="journal article" date="2010" name="Nat. Biotechnol.">
        <title>Draft genome sequence of the oilseed species Ricinus communis.</title>
        <authorList>
            <person name="Chan A.P."/>
            <person name="Crabtree J."/>
            <person name="Zhao Q."/>
            <person name="Lorenzi H."/>
            <person name="Orvis J."/>
            <person name="Puiu D."/>
            <person name="Melake-Berhan A."/>
            <person name="Jones K.M."/>
            <person name="Redman J."/>
            <person name="Chen G."/>
            <person name="Cahoon E.B."/>
            <person name="Gedil M."/>
            <person name="Stanke M."/>
            <person name="Haas B.J."/>
            <person name="Wortman J.R."/>
            <person name="Fraser-Liggett C.M."/>
            <person name="Ravel J."/>
            <person name="Rabinowicz P.D."/>
        </authorList>
    </citation>
    <scope>NUCLEOTIDE SEQUENCE [LARGE SCALE GENOMIC DNA]</scope>
    <source>
        <strain evidence="5">cv. Hale</strain>
    </source>
</reference>